<organism evidence="1 2">
    <name type="scientific">Streptomyces cuspidosporus</name>
    <dbReference type="NCBI Taxonomy" id="66882"/>
    <lineage>
        <taxon>Bacteria</taxon>
        <taxon>Bacillati</taxon>
        <taxon>Actinomycetota</taxon>
        <taxon>Actinomycetes</taxon>
        <taxon>Kitasatosporales</taxon>
        <taxon>Streptomycetaceae</taxon>
        <taxon>Streptomyces</taxon>
    </lineage>
</organism>
<accession>A0ABN3H3B4</accession>
<evidence type="ECO:0000313" key="1">
    <source>
        <dbReference type="EMBL" id="GAA2368417.1"/>
    </source>
</evidence>
<dbReference type="EMBL" id="BAAASD010000048">
    <property type="protein sequence ID" value="GAA2368417.1"/>
    <property type="molecule type" value="Genomic_DNA"/>
</dbReference>
<reference evidence="1 2" key="1">
    <citation type="journal article" date="2019" name="Int. J. Syst. Evol. Microbiol.">
        <title>The Global Catalogue of Microorganisms (GCM) 10K type strain sequencing project: providing services to taxonomists for standard genome sequencing and annotation.</title>
        <authorList>
            <consortium name="The Broad Institute Genomics Platform"/>
            <consortium name="The Broad Institute Genome Sequencing Center for Infectious Disease"/>
            <person name="Wu L."/>
            <person name="Ma J."/>
        </authorList>
    </citation>
    <scope>NUCLEOTIDE SEQUENCE [LARGE SCALE GENOMIC DNA]</scope>
    <source>
        <strain evidence="1 2">JCM 4316</strain>
    </source>
</reference>
<comment type="caution">
    <text evidence="1">The sequence shown here is derived from an EMBL/GenBank/DDBJ whole genome shotgun (WGS) entry which is preliminary data.</text>
</comment>
<name>A0ABN3H3B4_9ACTN</name>
<evidence type="ECO:0000313" key="2">
    <source>
        <dbReference type="Proteomes" id="UP001500253"/>
    </source>
</evidence>
<proteinExistence type="predicted"/>
<dbReference type="Proteomes" id="UP001500253">
    <property type="component" value="Unassembled WGS sequence"/>
</dbReference>
<protein>
    <submittedName>
        <fullName evidence="1">Uncharacterized protein</fullName>
    </submittedName>
</protein>
<gene>
    <name evidence="1" type="ORF">GCM10010246_72450</name>
</gene>
<sequence length="64" mass="6828">MTSTTTRATGTPGGVVLVRKAVAQAYPEEKSTRVDKVALPSRLSIGGDIRWGTFPEKRMVPIAA</sequence>
<keyword evidence="2" id="KW-1185">Reference proteome</keyword>